<comment type="catalytic activity">
    <reaction evidence="5 6">
        <text>dTDP-beta-L-rhamnose + NADP(+) = dTDP-4-dehydro-beta-L-rhamnose + NADPH + H(+)</text>
        <dbReference type="Rhea" id="RHEA:21796"/>
        <dbReference type="ChEBI" id="CHEBI:15378"/>
        <dbReference type="ChEBI" id="CHEBI:57510"/>
        <dbReference type="ChEBI" id="CHEBI:57783"/>
        <dbReference type="ChEBI" id="CHEBI:58349"/>
        <dbReference type="ChEBI" id="CHEBI:62830"/>
        <dbReference type="EC" id="1.1.1.133"/>
    </reaction>
</comment>
<keyword evidence="9" id="KW-1185">Reference proteome</keyword>
<dbReference type="GO" id="GO:0008831">
    <property type="term" value="F:dTDP-4-dehydrorhamnose reductase activity"/>
    <property type="evidence" value="ECO:0007669"/>
    <property type="project" value="UniProtKB-EC"/>
</dbReference>
<protein>
    <recommendedName>
        <fullName evidence="4 6">dTDP-4-dehydrorhamnose reductase</fullName>
        <ecNumber evidence="3 6">1.1.1.133</ecNumber>
    </recommendedName>
</protein>
<dbReference type="Proteomes" id="UP000640333">
    <property type="component" value="Unassembled WGS sequence"/>
</dbReference>
<comment type="similarity">
    <text evidence="2 6">Belongs to the dTDP-4-dehydrorhamnose reductase family.</text>
</comment>
<dbReference type="Gene3D" id="3.90.25.10">
    <property type="entry name" value="UDP-galactose 4-epimerase, domain 1"/>
    <property type="match status" value="1"/>
</dbReference>
<dbReference type="PANTHER" id="PTHR10491">
    <property type="entry name" value="DTDP-4-DEHYDRORHAMNOSE REDUCTASE"/>
    <property type="match status" value="1"/>
</dbReference>
<keyword evidence="6 8" id="KW-0560">Oxidoreductase</keyword>
<dbReference type="Gene3D" id="3.40.50.720">
    <property type="entry name" value="NAD(P)-binding Rossmann-like Domain"/>
    <property type="match status" value="1"/>
</dbReference>
<reference evidence="8" key="1">
    <citation type="submission" date="2020-10" db="EMBL/GenBank/DDBJ databases">
        <title>Bacterium isolated from coastal waters sediment.</title>
        <authorList>
            <person name="Chen R.-J."/>
            <person name="Lu D.-C."/>
            <person name="Zhu K.-L."/>
            <person name="Du Z.-J."/>
        </authorList>
    </citation>
    <scope>NUCLEOTIDE SEQUENCE</scope>
    <source>
        <strain evidence="8">N1Y112</strain>
    </source>
</reference>
<dbReference type="EMBL" id="JADEYS010000005">
    <property type="protein sequence ID" value="MBE9396973.1"/>
    <property type="molecule type" value="Genomic_DNA"/>
</dbReference>
<sequence>MTFEDYTQPVKILVTGATGQVGSAIVQGADDEPFFSVVGLGPKELDITSQEQIREKLDLYLPDYVINCAGFNGVDAAQHEHERCYAVNAEGVEKLAAACGDLSIPVVHLSSDFVFDGHYDSGYREDDEVSPLGVYGDSKWQGEEALRRVLPQHLILRASWIFSESGNNFVTRTLERARSQLEIKAVNDRIGNPTAASDLARVVLAMLKQIHNGAEAWGTYHYCGAEVTNRYSFCKEIISLAMGYEELAMEKLTSVSASHYPKEAQRPSSSVLECKKLLNTFGIHQRPWRSDLSEVIRFHYQSRKQALQD</sequence>
<evidence type="ECO:0000256" key="2">
    <source>
        <dbReference type="ARBA" id="ARBA00010944"/>
    </source>
</evidence>
<evidence type="ECO:0000256" key="3">
    <source>
        <dbReference type="ARBA" id="ARBA00012929"/>
    </source>
</evidence>
<comment type="caution">
    <text evidence="8">The sequence shown here is derived from an EMBL/GenBank/DDBJ whole genome shotgun (WGS) entry which is preliminary data.</text>
</comment>
<evidence type="ECO:0000259" key="7">
    <source>
        <dbReference type="Pfam" id="PF04321"/>
    </source>
</evidence>
<dbReference type="UniPathway" id="UPA00124"/>
<evidence type="ECO:0000256" key="6">
    <source>
        <dbReference type="RuleBase" id="RU364082"/>
    </source>
</evidence>
<dbReference type="InterPro" id="IPR005913">
    <property type="entry name" value="dTDP_dehydrorham_reduct"/>
</dbReference>
<comment type="cofactor">
    <cofactor evidence="6">
        <name>Mg(2+)</name>
        <dbReference type="ChEBI" id="CHEBI:18420"/>
    </cofactor>
    <text evidence="6">Binds 1 Mg(2+) ion per monomer.</text>
</comment>
<dbReference type="PANTHER" id="PTHR10491:SF4">
    <property type="entry name" value="METHIONINE ADENOSYLTRANSFERASE 2 SUBUNIT BETA"/>
    <property type="match status" value="1"/>
</dbReference>
<organism evidence="8 9">
    <name type="scientific">Pontibacterium sinense</name>
    <dbReference type="NCBI Taxonomy" id="2781979"/>
    <lineage>
        <taxon>Bacteria</taxon>
        <taxon>Pseudomonadati</taxon>
        <taxon>Pseudomonadota</taxon>
        <taxon>Gammaproteobacteria</taxon>
        <taxon>Oceanospirillales</taxon>
        <taxon>Oceanospirillaceae</taxon>
        <taxon>Pontibacterium</taxon>
    </lineage>
</organism>
<gene>
    <name evidence="8" type="primary">rfbD</name>
    <name evidence="8" type="ORF">IOQ59_06830</name>
</gene>
<dbReference type="InterPro" id="IPR036291">
    <property type="entry name" value="NAD(P)-bd_dom_sf"/>
</dbReference>
<dbReference type="InterPro" id="IPR029903">
    <property type="entry name" value="RmlD-like-bd"/>
</dbReference>
<dbReference type="RefSeq" id="WP_193952526.1">
    <property type="nucleotide sequence ID" value="NZ_JADEYS010000005.1"/>
</dbReference>
<dbReference type="NCBIfam" id="TIGR01214">
    <property type="entry name" value="rmlD"/>
    <property type="match status" value="1"/>
</dbReference>
<evidence type="ECO:0000313" key="8">
    <source>
        <dbReference type="EMBL" id="MBE9396973.1"/>
    </source>
</evidence>
<dbReference type="CDD" id="cd05254">
    <property type="entry name" value="dTDP_HR_like_SDR_e"/>
    <property type="match status" value="1"/>
</dbReference>
<evidence type="ECO:0000256" key="1">
    <source>
        <dbReference type="ARBA" id="ARBA00004781"/>
    </source>
</evidence>
<dbReference type="SUPFAM" id="SSF51735">
    <property type="entry name" value="NAD(P)-binding Rossmann-fold domains"/>
    <property type="match status" value="1"/>
</dbReference>
<proteinExistence type="inferred from homology"/>
<dbReference type="GO" id="GO:0019305">
    <property type="term" value="P:dTDP-rhamnose biosynthetic process"/>
    <property type="evidence" value="ECO:0007669"/>
    <property type="project" value="UniProtKB-UniPathway"/>
</dbReference>
<keyword evidence="6" id="KW-0521">NADP</keyword>
<dbReference type="UniPathway" id="UPA00281"/>
<dbReference type="GO" id="GO:0009243">
    <property type="term" value="P:O antigen biosynthetic process"/>
    <property type="evidence" value="ECO:0007669"/>
    <property type="project" value="UniProtKB-UniPathway"/>
</dbReference>
<dbReference type="AlphaFoldDB" id="A0A8J7FIX9"/>
<evidence type="ECO:0000256" key="4">
    <source>
        <dbReference type="ARBA" id="ARBA00017099"/>
    </source>
</evidence>
<comment type="pathway">
    <text evidence="1 6">Carbohydrate biosynthesis; dTDP-L-rhamnose biosynthesis.</text>
</comment>
<evidence type="ECO:0000256" key="5">
    <source>
        <dbReference type="ARBA" id="ARBA00048200"/>
    </source>
</evidence>
<dbReference type="EC" id="1.1.1.133" evidence="3 6"/>
<name>A0A8J7FIX9_9GAMM</name>
<dbReference type="Pfam" id="PF04321">
    <property type="entry name" value="RmlD_sub_bind"/>
    <property type="match status" value="1"/>
</dbReference>
<accession>A0A8J7FIX9</accession>
<feature type="domain" description="RmlD-like substrate binding" evidence="7">
    <location>
        <begin position="11"/>
        <end position="297"/>
    </location>
</feature>
<comment type="function">
    <text evidence="6">Catalyzes the reduction of dTDP-6-deoxy-L-lyxo-4-hexulose to yield dTDP-L-rhamnose.</text>
</comment>
<evidence type="ECO:0000313" key="9">
    <source>
        <dbReference type="Proteomes" id="UP000640333"/>
    </source>
</evidence>